<organism evidence="2 3">
    <name type="scientific">Acyrthosiphon pisum</name>
    <name type="common">Pea aphid</name>
    <dbReference type="NCBI Taxonomy" id="7029"/>
    <lineage>
        <taxon>Eukaryota</taxon>
        <taxon>Metazoa</taxon>
        <taxon>Ecdysozoa</taxon>
        <taxon>Arthropoda</taxon>
        <taxon>Hexapoda</taxon>
        <taxon>Insecta</taxon>
        <taxon>Pterygota</taxon>
        <taxon>Neoptera</taxon>
        <taxon>Paraneoptera</taxon>
        <taxon>Hemiptera</taxon>
        <taxon>Sternorrhyncha</taxon>
        <taxon>Aphidomorpha</taxon>
        <taxon>Aphidoidea</taxon>
        <taxon>Aphididae</taxon>
        <taxon>Macrosiphini</taxon>
        <taxon>Acyrthosiphon</taxon>
    </lineage>
</organism>
<dbReference type="Proteomes" id="UP000007819">
    <property type="component" value="Chromosome A1"/>
</dbReference>
<dbReference type="AlphaFoldDB" id="A0A8R2NN51"/>
<feature type="transmembrane region" description="Helical" evidence="1">
    <location>
        <begin position="74"/>
        <end position="92"/>
    </location>
</feature>
<dbReference type="OrthoDB" id="6602995at2759"/>
<feature type="transmembrane region" description="Helical" evidence="1">
    <location>
        <begin position="42"/>
        <end position="62"/>
    </location>
</feature>
<evidence type="ECO:0000313" key="3">
    <source>
        <dbReference type="Proteomes" id="UP000007819"/>
    </source>
</evidence>
<reference evidence="3" key="1">
    <citation type="submission" date="2010-06" db="EMBL/GenBank/DDBJ databases">
        <authorList>
            <person name="Jiang H."/>
            <person name="Abraham K."/>
            <person name="Ali S."/>
            <person name="Alsbrooks S.L."/>
            <person name="Anim B.N."/>
            <person name="Anosike U.S."/>
            <person name="Attaway T."/>
            <person name="Bandaranaike D.P."/>
            <person name="Battles P.K."/>
            <person name="Bell S.N."/>
            <person name="Bell A.V."/>
            <person name="Beltran B."/>
            <person name="Bickham C."/>
            <person name="Bustamante Y."/>
            <person name="Caleb T."/>
            <person name="Canada A."/>
            <person name="Cardenas V."/>
            <person name="Carter K."/>
            <person name="Chacko J."/>
            <person name="Chandrabose M.N."/>
            <person name="Chavez D."/>
            <person name="Chavez A."/>
            <person name="Chen L."/>
            <person name="Chu H.-S."/>
            <person name="Claassen K.J."/>
            <person name="Cockrell R."/>
            <person name="Collins M."/>
            <person name="Cooper J.A."/>
            <person name="Cree A."/>
            <person name="Curry S.M."/>
            <person name="Da Y."/>
            <person name="Dao M.D."/>
            <person name="Das B."/>
            <person name="Davila M.-L."/>
            <person name="Davy-Carroll L."/>
            <person name="Denson S."/>
            <person name="Dinh H."/>
            <person name="Ebong V.E."/>
            <person name="Edwards J.R."/>
            <person name="Egan A."/>
            <person name="El-Daye J."/>
            <person name="Escobedo L."/>
            <person name="Fernandez S."/>
            <person name="Fernando P.R."/>
            <person name="Flagg N."/>
            <person name="Forbes L.D."/>
            <person name="Fowler R.G."/>
            <person name="Fu Q."/>
            <person name="Gabisi R.A."/>
            <person name="Ganer J."/>
            <person name="Garbino Pronczuk A."/>
            <person name="Garcia R.M."/>
            <person name="Garner T."/>
            <person name="Garrett T.E."/>
            <person name="Gonzalez D.A."/>
            <person name="Hamid H."/>
            <person name="Hawkins E.S."/>
            <person name="Hirani K."/>
            <person name="Hogues M.E."/>
            <person name="Hollins B."/>
            <person name="Hsiao C.-H."/>
            <person name="Jabil R."/>
            <person name="James M.L."/>
            <person name="Jhangiani S.N."/>
            <person name="Johnson B."/>
            <person name="Johnson Q."/>
            <person name="Joshi V."/>
            <person name="Kalu J.B."/>
            <person name="Kam C."/>
            <person name="Kashfia A."/>
            <person name="Keebler J."/>
            <person name="Kisamo H."/>
            <person name="Kovar C.L."/>
            <person name="Lago L.A."/>
            <person name="Lai C.-Y."/>
            <person name="Laidlaw J."/>
            <person name="Lara F."/>
            <person name="Le T.-K."/>
            <person name="Lee S.L."/>
            <person name="Legall F.H."/>
            <person name="Lemon S.J."/>
            <person name="Lewis L.R."/>
            <person name="Li B."/>
            <person name="Liu Y."/>
            <person name="Liu Y.-S."/>
            <person name="Lopez J."/>
            <person name="Lozado R.J."/>
            <person name="Lu J."/>
            <person name="Madu R.C."/>
            <person name="Maheshwari M."/>
            <person name="Maheshwari R."/>
            <person name="Malloy K."/>
            <person name="Martinez E."/>
            <person name="Mathew T."/>
            <person name="Mercado I.C."/>
            <person name="Mercado C."/>
            <person name="Meyer B."/>
            <person name="Montgomery K."/>
            <person name="Morgan M.B."/>
            <person name="Munidasa M."/>
            <person name="Nazareth L.V."/>
            <person name="Nelson J."/>
            <person name="Ng B.M."/>
            <person name="Nguyen N.B."/>
            <person name="Nguyen P.Q."/>
            <person name="Nguyen T."/>
            <person name="Obregon M."/>
            <person name="Okwuonu G.O."/>
            <person name="Onwere C.G."/>
            <person name="Orozco G."/>
            <person name="Parra A."/>
            <person name="Patel S."/>
            <person name="Patil S."/>
            <person name="Perez A."/>
            <person name="Perez Y."/>
            <person name="Pham C."/>
            <person name="Primus E.L."/>
            <person name="Pu L.-L."/>
            <person name="Puazo M."/>
            <person name="Qin X."/>
            <person name="Quiroz J.B."/>
            <person name="Reese J."/>
            <person name="Richards S."/>
            <person name="Rives C.M."/>
            <person name="Robberts R."/>
            <person name="Ruiz S.J."/>
            <person name="Ruiz M.J."/>
            <person name="Santibanez J."/>
            <person name="Schneider B.W."/>
            <person name="Sisson I."/>
            <person name="Smith M."/>
            <person name="Sodergren E."/>
            <person name="Song X.-Z."/>
            <person name="Song B.B."/>
            <person name="Summersgill H."/>
            <person name="Thelus R."/>
            <person name="Thornton R.D."/>
            <person name="Trejos Z.Y."/>
            <person name="Usmani K."/>
            <person name="Vattathil S."/>
            <person name="Villasana D."/>
            <person name="Walker D.L."/>
            <person name="Wang S."/>
            <person name="Wang K."/>
            <person name="White C.S."/>
            <person name="Williams A.C."/>
            <person name="Williamson J."/>
            <person name="Wilson K."/>
            <person name="Woghiren I.O."/>
            <person name="Woodworth J.R."/>
            <person name="Worley K.C."/>
            <person name="Wright R.A."/>
            <person name="Wu W."/>
            <person name="Young L."/>
            <person name="Zhang L."/>
            <person name="Zhang J."/>
            <person name="Zhu Y."/>
            <person name="Muzny D.M."/>
            <person name="Weinstock G."/>
            <person name="Gibbs R.A."/>
        </authorList>
    </citation>
    <scope>NUCLEOTIDE SEQUENCE [LARGE SCALE GENOMIC DNA]</scope>
    <source>
        <strain evidence="3">LSR1</strain>
    </source>
</reference>
<name>A0A8R2NN51_ACYPI</name>
<accession>A0A8R2NN51</accession>
<dbReference type="EnsemblMetazoa" id="XM_029488177.1">
    <property type="protein sequence ID" value="XP_029344037.1"/>
    <property type="gene ID" value="LOC103309798"/>
</dbReference>
<feature type="transmembrane region" description="Helical" evidence="1">
    <location>
        <begin position="16"/>
        <end position="35"/>
    </location>
</feature>
<keyword evidence="1" id="KW-1133">Transmembrane helix</keyword>
<reference evidence="2" key="2">
    <citation type="submission" date="2022-06" db="UniProtKB">
        <authorList>
            <consortium name="EnsemblMetazoa"/>
        </authorList>
    </citation>
    <scope>IDENTIFICATION</scope>
</reference>
<proteinExistence type="predicted"/>
<keyword evidence="1" id="KW-0812">Transmembrane</keyword>
<sequence length="119" mass="13877">MFSVFVLSYNMKISDLAIGILVCIIYIIAAVVYVISNQFWQIFIIGMIYLCHGSAVTIIISLTSKIMENDRLVILMYVILTIPILFVYMTLYSKCKDFWERDATRTLRTRQQSIYVIRT</sequence>
<evidence type="ECO:0000256" key="1">
    <source>
        <dbReference type="SAM" id="Phobius"/>
    </source>
</evidence>
<keyword evidence="1" id="KW-0472">Membrane</keyword>
<keyword evidence="3" id="KW-1185">Reference proteome</keyword>
<dbReference type="GeneID" id="103309798"/>
<dbReference type="RefSeq" id="XP_029344037.1">
    <property type="nucleotide sequence ID" value="XM_029488177.1"/>
</dbReference>
<protein>
    <submittedName>
        <fullName evidence="2">Uncharacterized protein</fullName>
    </submittedName>
</protein>
<evidence type="ECO:0000313" key="2">
    <source>
        <dbReference type="EnsemblMetazoa" id="XP_029344037.1"/>
    </source>
</evidence>